<feature type="compositionally biased region" description="Basic and acidic residues" evidence="1">
    <location>
        <begin position="50"/>
        <end position="62"/>
    </location>
</feature>
<dbReference type="PANTHER" id="PTHR13490">
    <property type="entry name" value="MITOCHONDRIAL 28S RIBOSOMAL PROTEIN S28"/>
    <property type="match status" value="1"/>
</dbReference>
<feature type="domain" description="Small ribosomal subunit protein mS35 mitochondrial conserved" evidence="2">
    <location>
        <begin position="203"/>
        <end position="325"/>
    </location>
</feature>
<dbReference type="EMBL" id="CVMT01000003">
    <property type="protein sequence ID" value="CRG87579.1"/>
    <property type="molecule type" value="Genomic_DNA"/>
</dbReference>
<dbReference type="GO" id="GO:0032543">
    <property type="term" value="P:mitochondrial translation"/>
    <property type="evidence" value="ECO:0007669"/>
    <property type="project" value="InterPro"/>
</dbReference>
<dbReference type="InterPro" id="IPR019349">
    <property type="entry name" value="Ribosomal_mS35_mit"/>
</dbReference>
<gene>
    <name evidence="3" type="ORF">PISL3812_04597</name>
</gene>
<dbReference type="Pfam" id="PF10213">
    <property type="entry name" value="MRP-S28"/>
    <property type="match status" value="1"/>
</dbReference>
<organism evidence="3 4">
    <name type="scientific">Talaromyces islandicus</name>
    <name type="common">Penicillium islandicum</name>
    <dbReference type="NCBI Taxonomy" id="28573"/>
    <lineage>
        <taxon>Eukaryota</taxon>
        <taxon>Fungi</taxon>
        <taxon>Dikarya</taxon>
        <taxon>Ascomycota</taxon>
        <taxon>Pezizomycotina</taxon>
        <taxon>Eurotiomycetes</taxon>
        <taxon>Eurotiomycetidae</taxon>
        <taxon>Eurotiales</taxon>
        <taxon>Trichocomaceae</taxon>
        <taxon>Talaromyces</taxon>
        <taxon>Talaromyces sect. Islandici</taxon>
    </lineage>
</organism>
<evidence type="ECO:0000256" key="1">
    <source>
        <dbReference type="SAM" id="MobiDB-lite"/>
    </source>
</evidence>
<dbReference type="Proteomes" id="UP000054383">
    <property type="component" value="Unassembled WGS sequence"/>
</dbReference>
<accession>A0A0U1LW19</accession>
<protein>
    <recommendedName>
        <fullName evidence="2">Small ribosomal subunit protein mS35 mitochondrial conserved domain-containing protein</fullName>
    </recommendedName>
</protein>
<dbReference type="InterPro" id="IPR039848">
    <property type="entry name" value="Ribosomal_mS35_mt"/>
</dbReference>
<feature type="region of interest" description="Disordered" evidence="1">
    <location>
        <begin position="42"/>
        <end position="66"/>
    </location>
</feature>
<evidence type="ECO:0000313" key="3">
    <source>
        <dbReference type="EMBL" id="CRG87579.1"/>
    </source>
</evidence>
<reference evidence="3 4" key="1">
    <citation type="submission" date="2015-04" db="EMBL/GenBank/DDBJ databases">
        <authorList>
            <person name="Syromyatnikov M.Y."/>
            <person name="Popov V.N."/>
        </authorList>
    </citation>
    <scope>NUCLEOTIDE SEQUENCE [LARGE SCALE GENOMIC DNA]</scope>
    <source>
        <strain evidence="3">WF-38-12</strain>
    </source>
</reference>
<dbReference type="PANTHER" id="PTHR13490:SF0">
    <property type="entry name" value="SMALL RIBOSOMAL SUBUNIT PROTEIN MS35"/>
    <property type="match status" value="1"/>
</dbReference>
<dbReference type="AlphaFoldDB" id="A0A0U1LW19"/>
<sequence length="397" mass="46061">MASTSKALSRAALILSRRPPPGRPQVFNSRIASIGRQQTRFFSPSPLTYARKDDSDEPKDISPMELEQIPEYSIKDFTKEEKTMYELMSPEEQAVFDAENKRFVDMWNDPAERQRDSAMIEEGAKRVDRESQMRFEDVKDRGRGVWANEEDDEFAQTEDGDDVFHDDEMTSMAHAELELHREIREFARIAAWDMPLLSKLAKPFELPKKNQILRFRYTTYLGEQHPAEHKVVVELSTKDLVPKHLTEAQRQTFLKLVGPRYNPDTDIVRMSCEKFSARAQNKRYLGDTIKTLIKEAKEGDAFTDIPLDLRHHKPKVQHTFPESWKLTETRRRQLAADRENRISAEKARNSIVDGKESVLYAIRTQPSLSKFPHLKSADEKTAVKETVARGKTQRLRR</sequence>
<evidence type="ECO:0000259" key="2">
    <source>
        <dbReference type="Pfam" id="PF10213"/>
    </source>
</evidence>
<feature type="compositionally biased region" description="Basic and acidic residues" evidence="1">
    <location>
        <begin position="378"/>
        <end position="388"/>
    </location>
</feature>
<name>A0A0U1LW19_TALIS</name>
<dbReference type="OMA" id="DTDIVRM"/>
<dbReference type="GO" id="GO:0003735">
    <property type="term" value="F:structural constituent of ribosome"/>
    <property type="evidence" value="ECO:0007669"/>
    <property type="project" value="InterPro"/>
</dbReference>
<keyword evidence="4" id="KW-1185">Reference proteome</keyword>
<proteinExistence type="predicted"/>
<feature type="region of interest" description="Disordered" evidence="1">
    <location>
        <begin position="378"/>
        <end position="397"/>
    </location>
</feature>
<dbReference type="OrthoDB" id="283424at2759"/>
<evidence type="ECO:0000313" key="4">
    <source>
        <dbReference type="Proteomes" id="UP000054383"/>
    </source>
</evidence>
<dbReference type="GO" id="GO:0005763">
    <property type="term" value="C:mitochondrial small ribosomal subunit"/>
    <property type="evidence" value="ECO:0007669"/>
    <property type="project" value="TreeGrafter"/>
</dbReference>
<dbReference type="STRING" id="28573.A0A0U1LW19"/>